<dbReference type="NCBIfam" id="TIGR01141">
    <property type="entry name" value="hisC"/>
    <property type="match status" value="1"/>
</dbReference>
<evidence type="ECO:0000256" key="10">
    <source>
        <dbReference type="HAMAP-Rule" id="MF_01023"/>
    </source>
</evidence>
<dbReference type="InterPro" id="IPR050106">
    <property type="entry name" value="HistidinolP_aminotransfase"/>
</dbReference>
<feature type="modified residue" description="N6-(pyridoxal phosphate)lysine" evidence="10">
    <location>
        <position position="228"/>
    </location>
</feature>
<dbReference type="Gene3D" id="3.40.640.10">
    <property type="entry name" value="Type I PLP-dependent aspartate aminotransferase-like (Major domain)"/>
    <property type="match status" value="1"/>
</dbReference>
<protein>
    <recommendedName>
        <fullName evidence="10">Histidinol-phosphate aminotransferase</fullName>
        <ecNumber evidence="10">2.6.1.9</ecNumber>
    </recommendedName>
    <alternativeName>
        <fullName evidence="10">Imidazole acetol-phosphate transaminase</fullName>
    </alternativeName>
</protein>
<comment type="cofactor">
    <cofactor evidence="1 10">
        <name>pyridoxal 5'-phosphate</name>
        <dbReference type="ChEBI" id="CHEBI:597326"/>
    </cofactor>
</comment>
<dbReference type="Pfam" id="PF00155">
    <property type="entry name" value="Aminotran_1_2"/>
    <property type="match status" value="1"/>
</dbReference>
<dbReference type="EMBL" id="NXNI01000001">
    <property type="protein sequence ID" value="PCR90355.1"/>
    <property type="molecule type" value="Genomic_DNA"/>
</dbReference>
<comment type="pathway">
    <text evidence="2 10">Amino-acid biosynthesis; L-histidine biosynthesis; L-histidine from 5-phospho-alpha-D-ribose 1-diphosphate: step 7/9.</text>
</comment>
<comment type="similarity">
    <text evidence="3 10">Belongs to the class-II pyridoxal-phosphate-dependent aminotransferase family. Histidinol-phosphate aminotransferase subfamily.</text>
</comment>
<dbReference type="CDD" id="cd00609">
    <property type="entry name" value="AAT_like"/>
    <property type="match status" value="1"/>
</dbReference>
<dbReference type="InterPro" id="IPR004839">
    <property type="entry name" value="Aminotransferase_I/II_large"/>
</dbReference>
<dbReference type="InterPro" id="IPR015424">
    <property type="entry name" value="PyrdxlP-dep_Trfase"/>
</dbReference>
<evidence type="ECO:0000313" key="12">
    <source>
        <dbReference type="EMBL" id="PCR90355.1"/>
    </source>
</evidence>
<feature type="domain" description="Aminotransferase class I/classII large" evidence="11">
    <location>
        <begin position="31"/>
        <end position="357"/>
    </location>
</feature>
<dbReference type="InterPro" id="IPR005861">
    <property type="entry name" value="HisP_aminotrans"/>
</dbReference>
<evidence type="ECO:0000259" key="11">
    <source>
        <dbReference type="Pfam" id="PF00155"/>
    </source>
</evidence>
<gene>
    <name evidence="10" type="primary">hisC</name>
    <name evidence="12" type="ORF">CP557_07275</name>
</gene>
<dbReference type="GO" id="GO:0000105">
    <property type="term" value="P:L-histidine biosynthetic process"/>
    <property type="evidence" value="ECO:0007669"/>
    <property type="project" value="UniProtKB-UniRule"/>
</dbReference>
<keyword evidence="6 10" id="KW-0808">Transferase</keyword>
<dbReference type="EC" id="2.6.1.9" evidence="10"/>
<proteinExistence type="inferred from homology"/>
<dbReference type="PANTHER" id="PTHR43643:SF6">
    <property type="entry name" value="HISTIDINOL-PHOSPHATE AMINOTRANSFERASE"/>
    <property type="match status" value="1"/>
</dbReference>
<keyword evidence="8 10" id="KW-0368">Histidine biosynthesis</keyword>
<dbReference type="Proteomes" id="UP000219689">
    <property type="component" value="Unassembled WGS sequence"/>
</dbReference>
<keyword evidence="13" id="KW-1185">Reference proteome</keyword>
<dbReference type="PANTHER" id="PTHR43643">
    <property type="entry name" value="HISTIDINOL-PHOSPHATE AMINOTRANSFERASE 2"/>
    <property type="match status" value="1"/>
</dbReference>
<keyword evidence="5 10" id="KW-0028">Amino-acid biosynthesis</keyword>
<sequence length="381" mass="41438">MQPRDLSDHVAYEAGRGIEEVARELGRDPSEFIKLASNENPHGPSPAAAVAIRETASSVNSYPKAAHADLTTAVAARWGVTDEHVWLANGGDGAIDYLHRATLEPGDDVLVPSPGFAYYGMSSRFHHGDVREYALEREDDFTQDADAVLERYDGERVIWITSPHNPTGSTMPLEEIERLADATDDETLIAVDEAYGEFADRDSAVALIEGLDGFEARDDVTVLRTFSKVYGLAGVRLGYAVVPEEWADAYARVNTPFAASELACRAGLAAIDDEEHVVRTVETTREARAYMHEHIDAHVWESEGNFVLVDVGDASAVANEMQERGVIVRDCSSFGLPGCIRITCGTEDETERAVETLNAVLEDLDLETQPPGNSTAEVADS</sequence>
<accession>A0A2A5QU66</accession>
<dbReference type="HAMAP" id="MF_01023">
    <property type="entry name" value="HisC_aminotrans_2"/>
    <property type="match status" value="1"/>
</dbReference>
<dbReference type="SUPFAM" id="SSF53383">
    <property type="entry name" value="PLP-dependent transferases"/>
    <property type="match status" value="1"/>
</dbReference>
<organism evidence="12 13">
    <name type="scientific">Natrinema ejinorense</name>
    <dbReference type="NCBI Taxonomy" id="373386"/>
    <lineage>
        <taxon>Archaea</taxon>
        <taxon>Methanobacteriati</taxon>
        <taxon>Methanobacteriota</taxon>
        <taxon>Stenosarchaea group</taxon>
        <taxon>Halobacteria</taxon>
        <taxon>Halobacteriales</taxon>
        <taxon>Natrialbaceae</taxon>
        <taxon>Natrinema</taxon>
    </lineage>
</organism>
<dbReference type="RefSeq" id="WP_097379303.1">
    <property type="nucleotide sequence ID" value="NZ_NXNI01000001.1"/>
</dbReference>
<evidence type="ECO:0000256" key="5">
    <source>
        <dbReference type="ARBA" id="ARBA00022605"/>
    </source>
</evidence>
<name>A0A2A5QU66_9EURY</name>
<dbReference type="GO" id="GO:0030170">
    <property type="term" value="F:pyridoxal phosphate binding"/>
    <property type="evidence" value="ECO:0007669"/>
    <property type="project" value="InterPro"/>
</dbReference>
<keyword evidence="7 10" id="KW-0663">Pyridoxal phosphate</keyword>
<dbReference type="OrthoDB" id="9929at2157"/>
<dbReference type="Gene3D" id="3.90.1150.10">
    <property type="entry name" value="Aspartate Aminotransferase, domain 1"/>
    <property type="match status" value="1"/>
</dbReference>
<evidence type="ECO:0000256" key="1">
    <source>
        <dbReference type="ARBA" id="ARBA00001933"/>
    </source>
</evidence>
<dbReference type="AlphaFoldDB" id="A0A2A5QU66"/>
<evidence type="ECO:0000256" key="8">
    <source>
        <dbReference type="ARBA" id="ARBA00023102"/>
    </source>
</evidence>
<evidence type="ECO:0000256" key="2">
    <source>
        <dbReference type="ARBA" id="ARBA00005011"/>
    </source>
</evidence>
<comment type="catalytic activity">
    <reaction evidence="9 10">
        <text>L-histidinol phosphate + 2-oxoglutarate = 3-(imidazol-4-yl)-2-oxopropyl phosphate + L-glutamate</text>
        <dbReference type="Rhea" id="RHEA:23744"/>
        <dbReference type="ChEBI" id="CHEBI:16810"/>
        <dbReference type="ChEBI" id="CHEBI:29985"/>
        <dbReference type="ChEBI" id="CHEBI:57766"/>
        <dbReference type="ChEBI" id="CHEBI:57980"/>
        <dbReference type="EC" id="2.6.1.9"/>
    </reaction>
</comment>
<comment type="caution">
    <text evidence="12">The sequence shown here is derived from an EMBL/GenBank/DDBJ whole genome shotgun (WGS) entry which is preliminary data.</text>
</comment>
<reference evidence="12 13" key="1">
    <citation type="submission" date="2017-09" db="EMBL/GenBank/DDBJ databases">
        <title>Genome sequences of Natrinema ejinorence JCM 13890T.</title>
        <authorList>
            <person name="Roh S.W."/>
            <person name="Kim Y.B."/>
            <person name="Kim J.Y."/>
        </authorList>
    </citation>
    <scope>NUCLEOTIDE SEQUENCE [LARGE SCALE GENOMIC DNA]</scope>
    <source>
        <strain evidence="12 13">JCM 13890</strain>
    </source>
</reference>
<dbReference type="InterPro" id="IPR015421">
    <property type="entry name" value="PyrdxlP-dep_Trfase_major"/>
</dbReference>
<evidence type="ECO:0000256" key="6">
    <source>
        <dbReference type="ARBA" id="ARBA00022679"/>
    </source>
</evidence>
<evidence type="ECO:0000256" key="4">
    <source>
        <dbReference type="ARBA" id="ARBA00022576"/>
    </source>
</evidence>
<evidence type="ECO:0000313" key="13">
    <source>
        <dbReference type="Proteomes" id="UP000219689"/>
    </source>
</evidence>
<keyword evidence="4 10" id="KW-0032">Aminotransferase</keyword>
<evidence type="ECO:0000256" key="7">
    <source>
        <dbReference type="ARBA" id="ARBA00022898"/>
    </source>
</evidence>
<dbReference type="InterPro" id="IPR015422">
    <property type="entry name" value="PyrdxlP-dep_Trfase_small"/>
</dbReference>
<evidence type="ECO:0000256" key="3">
    <source>
        <dbReference type="ARBA" id="ARBA00007970"/>
    </source>
</evidence>
<dbReference type="GO" id="GO:0004400">
    <property type="term" value="F:histidinol-phosphate transaminase activity"/>
    <property type="evidence" value="ECO:0007669"/>
    <property type="project" value="UniProtKB-UniRule"/>
</dbReference>
<dbReference type="UniPathway" id="UPA00031">
    <property type="reaction ID" value="UER00012"/>
</dbReference>
<evidence type="ECO:0000256" key="9">
    <source>
        <dbReference type="ARBA" id="ARBA00047481"/>
    </source>
</evidence>